<proteinExistence type="predicted"/>
<evidence type="ECO:0008006" key="3">
    <source>
        <dbReference type="Google" id="ProtNLM"/>
    </source>
</evidence>
<accession>A0ABQ1VQG2</accession>
<comment type="caution">
    <text evidence="1">The sequence shown here is derived from an EMBL/GenBank/DDBJ whole genome shotgun (WGS) entry which is preliminary data.</text>
</comment>
<protein>
    <recommendedName>
        <fullName evidence="3">AAA-ATPase-like domain-containing protein</fullName>
    </recommendedName>
</protein>
<sequence length="105" mass="12502">MHGTDMEFHNKYPMVYFTAKMYGFSSKDIEQMIDEVMFDEYCRKYIKDKEMCEISLKALFYRLDVNKDEFMAKVKELANKKTEEELKELVGWQQVNLVYALAGLS</sequence>
<organism evidence="1 2">
    <name type="scientific">Paenibacillus aceti</name>
    <dbReference type="NCBI Taxonomy" id="1820010"/>
    <lineage>
        <taxon>Bacteria</taxon>
        <taxon>Bacillati</taxon>
        <taxon>Bacillota</taxon>
        <taxon>Bacilli</taxon>
        <taxon>Bacillales</taxon>
        <taxon>Paenibacillaceae</taxon>
        <taxon>Paenibacillus</taxon>
    </lineage>
</organism>
<gene>
    <name evidence="1" type="ORF">GCM10010913_05160</name>
</gene>
<name>A0ABQ1VQG2_9BACL</name>
<keyword evidence="2" id="KW-1185">Reference proteome</keyword>
<dbReference type="Proteomes" id="UP000608420">
    <property type="component" value="Unassembled WGS sequence"/>
</dbReference>
<evidence type="ECO:0000313" key="2">
    <source>
        <dbReference type="Proteomes" id="UP000608420"/>
    </source>
</evidence>
<reference evidence="2" key="1">
    <citation type="journal article" date="2019" name="Int. J. Syst. Evol. Microbiol.">
        <title>The Global Catalogue of Microorganisms (GCM) 10K type strain sequencing project: providing services to taxonomists for standard genome sequencing and annotation.</title>
        <authorList>
            <consortium name="The Broad Institute Genomics Platform"/>
            <consortium name="The Broad Institute Genome Sequencing Center for Infectious Disease"/>
            <person name="Wu L."/>
            <person name="Ma J."/>
        </authorList>
    </citation>
    <scope>NUCLEOTIDE SEQUENCE [LARGE SCALE GENOMIC DNA]</scope>
    <source>
        <strain evidence="2">CGMCC 1.15420</strain>
    </source>
</reference>
<dbReference type="EMBL" id="BMIW01000003">
    <property type="protein sequence ID" value="GGF86599.1"/>
    <property type="molecule type" value="Genomic_DNA"/>
</dbReference>
<dbReference type="RefSeq" id="WP_120462555.1">
    <property type="nucleotide sequence ID" value="NZ_BMIW01000003.1"/>
</dbReference>
<evidence type="ECO:0000313" key="1">
    <source>
        <dbReference type="EMBL" id="GGF86599.1"/>
    </source>
</evidence>